<keyword evidence="3" id="KW-1185">Reference proteome</keyword>
<feature type="transmembrane region" description="Helical" evidence="1">
    <location>
        <begin position="130"/>
        <end position="155"/>
    </location>
</feature>
<feature type="transmembrane region" description="Helical" evidence="1">
    <location>
        <begin position="53"/>
        <end position="77"/>
    </location>
</feature>
<protein>
    <submittedName>
        <fullName evidence="2">Uncharacterized protein</fullName>
    </submittedName>
</protein>
<dbReference type="AlphaFoldDB" id="A0A543B3R9"/>
<accession>A0A543B3R9</accession>
<keyword evidence="1" id="KW-0472">Membrane</keyword>
<keyword evidence="1" id="KW-0812">Transmembrane</keyword>
<feature type="transmembrane region" description="Helical" evidence="1">
    <location>
        <begin position="89"/>
        <end position="110"/>
    </location>
</feature>
<feature type="transmembrane region" description="Helical" evidence="1">
    <location>
        <begin position="21"/>
        <end position="41"/>
    </location>
</feature>
<dbReference type="InParanoid" id="A0A543B3R9"/>
<gene>
    <name evidence="2" type="ORF">FB566_5094</name>
</gene>
<evidence type="ECO:0000256" key="1">
    <source>
        <dbReference type="SAM" id="Phobius"/>
    </source>
</evidence>
<comment type="caution">
    <text evidence="2">The sequence shown here is derived from an EMBL/GenBank/DDBJ whole genome shotgun (WGS) entry which is preliminary data.</text>
</comment>
<dbReference type="EMBL" id="VFOW01000001">
    <property type="protein sequence ID" value="TQL79486.1"/>
    <property type="molecule type" value="Genomic_DNA"/>
</dbReference>
<evidence type="ECO:0000313" key="2">
    <source>
        <dbReference type="EMBL" id="TQL79486.1"/>
    </source>
</evidence>
<organism evidence="2 3">
    <name type="scientific">Stackebrandtia endophytica</name>
    <dbReference type="NCBI Taxonomy" id="1496996"/>
    <lineage>
        <taxon>Bacteria</taxon>
        <taxon>Bacillati</taxon>
        <taxon>Actinomycetota</taxon>
        <taxon>Actinomycetes</taxon>
        <taxon>Glycomycetales</taxon>
        <taxon>Glycomycetaceae</taxon>
        <taxon>Stackebrandtia</taxon>
    </lineage>
</organism>
<keyword evidence="1" id="KW-1133">Transmembrane helix</keyword>
<dbReference type="RefSeq" id="WP_142044831.1">
    <property type="nucleotide sequence ID" value="NZ_JBHTGS010000002.1"/>
</dbReference>
<evidence type="ECO:0000313" key="3">
    <source>
        <dbReference type="Proteomes" id="UP000317043"/>
    </source>
</evidence>
<reference evidence="2 3" key="1">
    <citation type="submission" date="2019-06" db="EMBL/GenBank/DDBJ databases">
        <title>Sequencing the genomes of 1000 actinobacteria strains.</title>
        <authorList>
            <person name="Klenk H.-P."/>
        </authorList>
    </citation>
    <scope>NUCLEOTIDE SEQUENCE [LARGE SCALE GENOMIC DNA]</scope>
    <source>
        <strain evidence="2 3">DSM 45928</strain>
    </source>
</reference>
<proteinExistence type="predicted"/>
<sequence>MSAVGDNVPDTIRRGGLMLQLIAAVIVVDFVAGLIAAAIIADRATQMLGAEGASVADFMGASMFLQLAFGVALFVLSRKLIPGSNNIRISGIILAALTLVGGGIALLSMFDAAQSYEAITRFTGIDIMPGWVLPVAVVLALAQMVAAALAIVNLLNPKSTAFSTGDTA</sequence>
<name>A0A543B3R9_9ACTN</name>
<dbReference type="Proteomes" id="UP000317043">
    <property type="component" value="Unassembled WGS sequence"/>
</dbReference>